<reference evidence="2 3" key="1">
    <citation type="journal article" date="2014" name="PLoS ONE">
        <title>The first complete genome sequence of the class fimbriimonadia in the phylum armatimonadetes.</title>
        <authorList>
            <person name="Hu Z.Y."/>
            <person name="Wang Y.Z."/>
            <person name="Im W.T."/>
            <person name="Wang S.Y."/>
            <person name="Zhao G.P."/>
            <person name="Zheng H.J."/>
            <person name="Quan Z.X."/>
        </authorList>
    </citation>
    <scope>NUCLEOTIDE SEQUENCE [LARGE SCALE GENOMIC DNA]</scope>
    <source>
        <strain evidence="2">Gsoil 348</strain>
    </source>
</reference>
<dbReference type="RefSeq" id="WP_025226696.1">
    <property type="nucleotide sequence ID" value="NZ_CP007139.1"/>
</dbReference>
<dbReference type="Pfam" id="PF11412">
    <property type="entry name" value="DsbD_N"/>
    <property type="match status" value="1"/>
</dbReference>
<dbReference type="OrthoDB" id="9811036at2"/>
<sequence>MIAILTAAMLGQTPPQSQASLVSSMRAVSPGQSFDVALRLSLKPGWHVYWRNPGESGIPPTLQWTLPAGWKASEIAWPVPHRTLEKGISNFIYQGDVLLPVRIFTSKATPPGSVTLKATAKWLVCRETCIPGKAQLSASVVVGGYPVADPDWASRLSALDEQIPRHVPELPLSASRRGNTISLSIAPKAAVSGVAFYPADDLIDPGAKQPLRQRDGKSELLLTIASYAPSNVERLKGLLVAPKGTTWAPGLEAITVDIPIQRKKP</sequence>
<dbReference type="Proteomes" id="UP000027982">
    <property type="component" value="Chromosome"/>
</dbReference>
<dbReference type="STRING" id="661478.OP10G_1315"/>
<keyword evidence="3" id="KW-1185">Reference proteome</keyword>
<dbReference type="KEGG" id="fgi:OP10G_1315"/>
<dbReference type="eggNOG" id="COG4233">
    <property type="taxonomic scope" value="Bacteria"/>
</dbReference>
<evidence type="ECO:0000259" key="1">
    <source>
        <dbReference type="Pfam" id="PF11412"/>
    </source>
</evidence>
<dbReference type="AlphaFoldDB" id="A0A068NM90"/>
<accession>A0A068NM90</accession>
<proteinExistence type="predicted"/>
<dbReference type="EMBL" id="CP007139">
    <property type="protein sequence ID" value="AIE84683.1"/>
    <property type="molecule type" value="Genomic_DNA"/>
</dbReference>
<evidence type="ECO:0000313" key="3">
    <source>
        <dbReference type="Proteomes" id="UP000027982"/>
    </source>
</evidence>
<name>A0A068NM90_FIMGI</name>
<organism evidence="2 3">
    <name type="scientific">Fimbriimonas ginsengisoli Gsoil 348</name>
    <dbReference type="NCBI Taxonomy" id="661478"/>
    <lineage>
        <taxon>Bacteria</taxon>
        <taxon>Bacillati</taxon>
        <taxon>Armatimonadota</taxon>
        <taxon>Fimbriimonadia</taxon>
        <taxon>Fimbriimonadales</taxon>
        <taxon>Fimbriimonadaceae</taxon>
        <taxon>Fimbriimonas</taxon>
    </lineage>
</organism>
<feature type="domain" description="Thiol:disulfide interchange protein DsbD N-terminal" evidence="1">
    <location>
        <begin position="26"/>
        <end position="137"/>
    </location>
</feature>
<evidence type="ECO:0000313" key="2">
    <source>
        <dbReference type="EMBL" id="AIE84683.1"/>
    </source>
</evidence>
<protein>
    <submittedName>
        <fullName evidence="2">Thiol-disulfide interchange protein DsbD</fullName>
    </submittedName>
</protein>
<gene>
    <name evidence="2" type="ORF">OP10G_1315</name>
</gene>
<dbReference type="InterPro" id="IPR028250">
    <property type="entry name" value="DsbDN"/>
</dbReference>
<dbReference type="HOGENOM" id="CLU_1048681_0_0_0"/>